<evidence type="ECO:0000256" key="1">
    <source>
        <dbReference type="SAM" id="MobiDB-lite"/>
    </source>
</evidence>
<gene>
    <name evidence="2" type="ORF">QO001_000854</name>
</gene>
<accession>A0AAJ1TJT6</accession>
<comment type="caution">
    <text evidence="2">The sequence shown here is derived from an EMBL/GenBank/DDBJ whole genome shotgun (WGS) entry which is preliminary data.</text>
</comment>
<dbReference type="AlphaFoldDB" id="A0AAJ1TJT6"/>
<feature type="region of interest" description="Disordered" evidence="1">
    <location>
        <begin position="19"/>
        <end position="40"/>
    </location>
</feature>
<dbReference type="RefSeq" id="WP_230366594.1">
    <property type="nucleotide sequence ID" value="NZ_JAJALK010000006.1"/>
</dbReference>
<evidence type="ECO:0000313" key="2">
    <source>
        <dbReference type="EMBL" id="MDQ0541946.1"/>
    </source>
</evidence>
<dbReference type="EMBL" id="JAUSWL010000001">
    <property type="protein sequence ID" value="MDQ0541946.1"/>
    <property type="molecule type" value="Genomic_DNA"/>
</dbReference>
<evidence type="ECO:0000313" key="3">
    <source>
        <dbReference type="Proteomes" id="UP001223420"/>
    </source>
</evidence>
<organism evidence="2 3">
    <name type="scientific">Methylobacterium brachiatum</name>
    <dbReference type="NCBI Taxonomy" id="269660"/>
    <lineage>
        <taxon>Bacteria</taxon>
        <taxon>Pseudomonadati</taxon>
        <taxon>Pseudomonadota</taxon>
        <taxon>Alphaproteobacteria</taxon>
        <taxon>Hyphomicrobiales</taxon>
        <taxon>Methylobacteriaceae</taxon>
        <taxon>Methylobacterium</taxon>
    </lineage>
</organism>
<reference evidence="2" key="1">
    <citation type="submission" date="2023-07" db="EMBL/GenBank/DDBJ databases">
        <title>Genomic Encyclopedia of Type Strains, Phase IV (KMG-IV): sequencing the most valuable type-strain genomes for metagenomic binning, comparative biology and taxonomic classification.</title>
        <authorList>
            <person name="Goeker M."/>
        </authorList>
    </citation>
    <scope>NUCLEOTIDE SEQUENCE</scope>
    <source>
        <strain evidence="2">DSM 19569</strain>
    </source>
</reference>
<protein>
    <submittedName>
        <fullName evidence="2">Uncharacterized protein</fullName>
    </submittedName>
</protein>
<proteinExistence type="predicted"/>
<sequence length="523" mass="53713">MISGAIVVLRPAAQNVAPGVALPAGPAGPPGKGEKGDKGADGLVRSFAGVSKPDIALSDVVATADDAAAGSATTGLMTPDLTRRHVAASIAATAAGTIGGAIAGKLSSTDLPTTKFATATGQAQRSALDRFTDAVSVLDYVQSGDTDYAPAFTRAIATGKLVRAPKLGAGYDINSQVTVPSGAHIHFEGTSSVRSTSASSVFRLTGYDIASSISGGAIFDMRNAPAGSSALRFGTGSGVVYRVALRDLRFQNCFSAVDCEPHATNYVVDIETRNLVAELTRGRQFYIIRSRGFFTVDMRVDHTRNTSQVTWEGIRLEDVAGLDIDRMDVVGPSTDTVPTVTYQDSAIAIVIANPSNGPVASVYNNGRILVDSVRGPGVLLSYIANFIGGHIQVYAALGQAVRGQNCSDFNTSISVVGMKGNAAAIGSPAVQFDNSQRIRGFAGVQNSPAAGLYMNACTDCALDVLSTGNTGYGAVESGARNRLTGTMRGTGGSFSISGTGSVATNYYANDNAFHLGPTSGAVA</sequence>
<dbReference type="Proteomes" id="UP001223420">
    <property type="component" value="Unassembled WGS sequence"/>
</dbReference>
<name>A0AAJ1TJT6_9HYPH</name>